<organism evidence="1 2">
    <name type="scientific">Sphingomonas aurea</name>
    <dbReference type="NCBI Taxonomy" id="3063994"/>
    <lineage>
        <taxon>Bacteria</taxon>
        <taxon>Pseudomonadati</taxon>
        <taxon>Pseudomonadota</taxon>
        <taxon>Alphaproteobacteria</taxon>
        <taxon>Sphingomonadales</taxon>
        <taxon>Sphingomonadaceae</taxon>
        <taxon>Sphingomonas</taxon>
    </lineage>
</organism>
<evidence type="ECO:0000313" key="2">
    <source>
        <dbReference type="Proteomes" id="UP001230685"/>
    </source>
</evidence>
<protein>
    <submittedName>
        <fullName evidence="1">Uncharacterized protein</fullName>
    </submittedName>
</protein>
<gene>
    <name evidence="1" type="ORF">Q5H91_08590</name>
</gene>
<dbReference type="RefSeq" id="WP_305172979.1">
    <property type="nucleotide sequence ID" value="NZ_JAUUDS010000003.1"/>
</dbReference>
<evidence type="ECO:0000313" key="1">
    <source>
        <dbReference type="EMBL" id="MDP1027267.1"/>
    </source>
</evidence>
<keyword evidence="2" id="KW-1185">Reference proteome</keyword>
<reference evidence="1 2" key="1">
    <citation type="submission" date="2023-07" db="EMBL/GenBank/DDBJ databases">
        <authorList>
            <person name="Kim M.K."/>
        </authorList>
    </citation>
    <scope>NUCLEOTIDE SEQUENCE [LARGE SCALE GENOMIC DNA]</scope>
    <source>
        <strain evidence="1 2">KR1UV-12</strain>
    </source>
</reference>
<accession>A0ABT9EJY0</accession>
<comment type="caution">
    <text evidence="1">The sequence shown here is derived from an EMBL/GenBank/DDBJ whole genome shotgun (WGS) entry which is preliminary data.</text>
</comment>
<dbReference type="Proteomes" id="UP001230685">
    <property type="component" value="Unassembled WGS sequence"/>
</dbReference>
<dbReference type="EMBL" id="JAUUDS010000003">
    <property type="protein sequence ID" value="MDP1027267.1"/>
    <property type="molecule type" value="Genomic_DNA"/>
</dbReference>
<name>A0ABT9EJY0_9SPHN</name>
<sequence>MADGPAPSFHDALAGELEAVKASLEEAAVSLCLDPAVFARHAEPLQCFDRLAQVIAEVATLLRSRAEPEVAMGAIRLDALRERLTARV</sequence>
<proteinExistence type="predicted"/>